<dbReference type="Pfam" id="PF21010">
    <property type="entry name" value="HA2_C"/>
    <property type="match status" value="1"/>
</dbReference>
<dbReference type="InterPro" id="IPR012677">
    <property type="entry name" value="Nucleotide-bd_a/b_plait_sf"/>
</dbReference>
<keyword evidence="1" id="KW-0479">Metal-binding</keyword>
<dbReference type="FunFam" id="1.20.120.1750:FF:000020">
    <property type="entry name" value="ATP-dependent RNA helicase DEAH12 chloroplastic"/>
    <property type="match status" value="1"/>
</dbReference>
<dbReference type="InterPro" id="IPR042035">
    <property type="entry name" value="DEAH_win-hel_dom"/>
</dbReference>
<dbReference type="Pfam" id="PF24471">
    <property type="entry name" value="KH_DEAH11"/>
    <property type="match status" value="1"/>
</dbReference>
<dbReference type="SMART" id="SM00647">
    <property type="entry name" value="IBR"/>
    <property type="match status" value="2"/>
</dbReference>
<comment type="catalytic activity">
    <reaction evidence="10">
        <text>ATP + H2O = ADP + phosphate + H(+)</text>
        <dbReference type="Rhea" id="RHEA:13065"/>
        <dbReference type="ChEBI" id="CHEBI:15377"/>
        <dbReference type="ChEBI" id="CHEBI:15378"/>
        <dbReference type="ChEBI" id="CHEBI:30616"/>
        <dbReference type="ChEBI" id="CHEBI:43474"/>
        <dbReference type="ChEBI" id="CHEBI:456216"/>
        <dbReference type="EC" id="3.6.4.13"/>
    </reaction>
</comment>
<keyword evidence="5" id="KW-0378">Hydrolase</keyword>
<dbReference type="SUPFAM" id="SSF54928">
    <property type="entry name" value="RNA-binding domain, RBD"/>
    <property type="match status" value="1"/>
</dbReference>
<accession>A0A8J9YQ45</accession>
<feature type="domain" description="C2H2-type" evidence="12">
    <location>
        <begin position="1833"/>
        <end position="1854"/>
    </location>
</feature>
<keyword evidence="3" id="KW-0863">Zinc-finger</keyword>
<dbReference type="Gene3D" id="1.10.10.2130">
    <property type="entry name" value="DEAH helicase family, winged-helix domain"/>
    <property type="match status" value="1"/>
</dbReference>
<evidence type="ECO:0000256" key="6">
    <source>
        <dbReference type="ARBA" id="ARBA00022806"/>
    </source>
</evidence>
<keyword evidence="4" id="KW-0833">Ubl conjugation pathway</keyword>
<dbReference type="InterPro" id="IPR007502">
    <property type="entry name" value="Helicase-assoc_dom"/>
</dbReference>
<evidence type="ECO:0000313" key="13">
    <source>
        <dbReference type="EMBL" id="CAH1229647.1"/>
    </source>
</evidence>
<dbReference type="InterPro" id="IPR013083">
    <property type="entry name" value="Znf_RING/FYVE/PHD"/>
</dbReference>
<evidence type="ECO:0000256" key="2">
    <source>
        <dbReference type="ARBA" id="ARBA00022741"/>
    </source>
</evidence>
<keyword evidence="2" id="KW-0547">Nucleotide-binding</keyword>
<dbReference type="SMART" id="SM00490">
    <property type="entry name" value="HELICc"/>
    <property type="match status" value="1"/>
</dbReference>
<sequence length="1858" mass="208072">MDTHQFHTVFENHPGFDQASIEFEDGSKGYVYFATHKDAENFSRSVRTVGEPERVDRESVAKKRHFLEKRQFTFEDKLVAFARQVDSGVRQVCASHNEKVEEIAAKINDVRPSGRFVSIDEHTVRQQQRKVLQMKQVELTKQKEEFDQTIKIISEELVSLSPDAATRAKLLGHRLGGDEISMDTVEVKSDSDNALCTRARDAILVQERTEPGGCENEPTGPAGDHGMSKSEESVVSLVDGAQDLAEDSQTDEMKTSMASGEGEIRSDVQAEEEILQSTPKSPEEQAKMLNDLKSRYLRECSRLQAALPMYAYRTKLLQEVEHNRVIVVVAETGSGKSTQIVQYLADNTSEPGKLIACTQPRKIAAISLADRVAVEYGCKVGDEIGYAVGSKRRVSDRTKAVFMTDQVLLNSCVKEGELDKYSCIIIDEAHERSIHTDLLLGILKKSLQTRPGLRLIIASATIDPTLFSNYFGGCPVMSVPGRTFPVDIIYKTPQFGDSNVDYVSETVNKVVEIHNNEGEGDILAFLTSPLEIERACERTTHVFGSRVNSVLVLPLHGKLQPEDQRKVFEPAPAGARKVVFATNIAETSVTIPGIIYVVDSGMIKERYFDAKRNLSVLDVKMVAQSSAIQRAGRAGRIQPGRCYRLYTEEEFKEMRVSTPPEILRMHLGMAVLKLMELGVTDVTDFDFVERPSDDALQDAIHQLDILGAIEKTEGEISPKPTGPVRSEAAVTDQPDKTTESLDNLNKSSAKSGFGALVDFWVSKMFWRKDKQTEEPRIEEKTQEEEKPQETKRTSIRLTELGKKMSQLPTEPRLSKMILEGVSQGCGKEALLVAALASAAGSVYFRAGTEEEKATADRQKMKFCHEGGDLLSMLDVYRDWVAQSTFQRNKWCVANSINAKTMRLAEESFKEMKHQLASSGVHISEDFAPVETVNIQLPRLILGAYCNNLCVFSGHERAGYIVGRLRQCVHIHPSSALKHLGEQHKWVVFDEILRTSRDFIINVTPVDVEWLGDVASRYASTFDLRSLERSTMTSCQIKGYGPEVVRGLIGRRAQTLKSLEAIVSDDEKHLCVIEVDTDRCQVAVFTTHDRLEGGEKIVRDAMNSKHSDLRNESDEIPVVNYRGDGTRMVLGKGGEVQDILMPSEFRCVDVLYKYAGKDPEGCQGIMDIFTYLDGILIRTAFDRLLTTANGQRVGTLTFSSCRAAQETVNRYDNHSFRDGTLILKPVNQSRGPGGGGPQQVELNVVWFRRECKGFGYLDCDGVMDPDPDGVEARRIVADIDGKAIEGGIGIIRASINKKRNSSVHVRGPPYSLNEQTLERTVRRNSVVVPRRYSVVWKPQTSPVDTGHDEARLKELFSSYVMQGTMRVSVNKPKPESQVRGYAMVTMSDANEAQNAVTGLHGKRDLMGTQALSVERKLQCNVVCNAKIYDVLEDSFRDALEDLTREGTRLVKIEPRRAKSGKTVYFKLSGNDVGEVARAKSRLHEVMRPETVAHEDPTVTCRLFDKLGLDFIQTVRNQVKCVHIDADRRTFTISLYGKDEPRLEAKRRISDYLESLTQHRPREIHLAGSSRPAGVMKALLNKYGLNLDGLKDITGAREIRLDIRKHLLVVQESDETFDKVKEEVESSAKEILERKGESCQREDEDDSEDCGVCLCPIDGKDYRLQCCGHRYCHECIKLQLTTAIRSQDYPIRCGTDGCSREFFLRDLRLLLNQADFRQLVTGSLNTFVNKSGGRYRPCPTPDCPSVYRCVSEEEGEGQVFQCCKCNKRLCTRCHVDMHDGMSCGTWQIFKGDPDDTLREWMKDKTDVKFCPKCSWVIEKTAGCQHMECRCGAHICWICLKVFSTSGACYGHLSSAHGGYM</sequence>
<dbReference type="Gene3D" id="1.20.120.1750">
    <property type="match status" value="1"/>
</dbReference>
<dbReference type="InterPro" id="IPR017907">
    <property type="entry name" value="Znf_RING_CS"/>
</dbReference>
<name>A0A8J9YQ45_BRALA</name>
<dbReference type="CDD" id="cd17917">
    <property type="entry name" value="DEXHc_RHA-like"/>
    <property type="match status" value="1"/>
</dbReference>
<dbReference type="InterPro" id="IPR002464">
    <property type="entry name" value="DNA/RNA_helicase_DEAH_CS"/>
</dbReference>
<evidence type="ECO:0000256" key="7">
    <source>
        <dbReference type="ARBA" id="ARBA00022833"/>
    </source>
</evidence>
<dbReference type="EMBL" id="OV696686">
    <property type="protein sequence ID" value="CAH1229647.1"/>
    <property type="molecule type" value="Genomic_DNA"/>
</dbReference>
<dbReference type="Pfam" id="PF00271">
    <property type="entry name" value="Helicase_C"/>
    <property type="match status" value="1"/>
</dbReference>
<dbReference type="PANTHER" id="PTHR18934">
    <property type="entry name" value="ATP-DEPENDENT RNA HELICASE"/>
    <property type="match status" value="1"/>
</dbReference>
<dbReference type="SUPFAM" id="SSF57850">
    <property type="entry name" value="RING/U-box"/>
    <property type="match status" value="2"/>
</dbReference>
<dbReference type="PROSITE" id="PS00028">
    <property type="entry name" value="ZINC_FINGER_C2H2_1"/>
    <property type="match status" value="1"/>
</dbReference>
<gene>
    <name evidence="13" type="primary">DHX8</name>
    <name evidence="13" type="ORF">BLAG_LOCUS877</name>
</gene>
<dbReference type="Pfam" id="PF07717">
    <property type="entry name" value="OB_NTP_bind"/>
    <property type="match status" value="1"/>
</dbReference>
<reference evidence="13" key="1">
    <citation type="submission" date="2022-01" db="EMBL/GenBank/DDBJ databases">
        <authorList>
            <person name="Braso-Vives M."/>
        </authorList>
    </citation>
    <scope>NUCLEOTIDE SEQUENCE</scope>
</reference>
<dbReference type="GO" id="GO:0034458">
    <property type="term" value="F:3'-5' RNA helicase activity"/>
    <property type="evidence" value="ECO:0007669"/>
    <property type="project" value="TreeGrafter"/>
</dbReference>
<evidence type="ECO:0000256" key="9">
    <source>
        <dbReference type="ARBA" id="ARBA00038040"/>
    </source>
</evidence>
<dbReference type="OrthoDB" id="6144055at2759"/>
<dbReference type="InterPro" id="IPR027417">
    <property type="entry name" value="P-loop_NTPase"/>
</dbReference>
<keyword evidence="7" id="KW-0862">Zinc</keyword>
<dbReference type="CDD" id="cd18791">
    <property type="entry name" value="SF2_C_RHA"/>
    <property type="match status" value="1"/>
</dbReference>
<evidence type="ECO:0000256" key="4">
    <source>
        <dbReference type="ARBA" id="ARBA00022786"/>
    </source>
</evidence>
<feature type="compositionally biased region" description="Basic and acidic residues" evidence="11">
    <location>
        <begin position="771"/>
        <end position="792"/>
    </location>
</feature>
<dbReference type="Proteomes" id="UP000838412">
    <property type="component" value="Chromosome 1"/>
</dbReference>
<keyword evidence="14" id="KW-1185">Reference proteome</keyword>
<dbReference type="CDD" id="cd20335">
    <property type="entry name" value="BRcat_RBR"/>
    <property type="match status" value="1"/>
</dbReference>
<evidence type="ECO:0000313" key="14">
    <source>
        <dbReference type="Proteomes" id="UP000838412"/>
    </source>
</evidence>
<evidence type="ECO:0000259" key="12">
    <source>
        <dbReference type="PROSITE" id="PS00028"/>
    </source>
</evidence>
<dbReference type="Gene3D" id="1.20.120.1080">
    <property type="match status" value="1"/>
</dbReference>
<evidence type="ECO:0000256" key="11">
    <source>
        <dbReference type="SAM" id="MobiDB-lite"/>
    </source>
</evidence>
<dbReference type="Pfam" id="PF01485">
    <property type="entry name" value="IBR"/>
    <property type="match status" value="1"/>
</dbReference>
<dbReference type="InterPro" id="IPR014001">
    <property type="entry name" value="Helicase_ATP-bd"/>
</dbReference>
<feature type="region of interest" description="Disordered" evidence="11">
    <location>
        <begin position="713"/>
        <end position="744"/>
    </location>
</feature>
<dbReference type="InterPro" id="IPR001650">
    <property type="entry name" value="Helicase_C-like"/>
</dbReference>
<dbReference type="CDD" id="cd22585">
    <property type="entry name" value="Rcat_RBR_DEAH12-like"/>
    <property type="match status" value="1"/>
</dbReference>
<evidence type="ECO:0000256" key="5">
    <source>
        <dbReference type="ARBA" id="ARBA00022801"/>
    </source>
</evidence>
<organism evidence="13 14">
    <name type="scientific">Branchiostoma lanceolatum</name>
    <name type="common">Common lancelet</name>
    <name type="synonym">Amphioxus lanceolatum</name>
    <dbReference type="NCBI Taxonomy" id="7740"/>
    <lineage>
        <taxon>Eukaryota</taxon>
        <taxon>Metazoa</taxon>
        <taxon>Chordata</taxon>
        <taxon>Cephalochordata</taxon>
        <taxon>Leptocardii</taxon>
        <taxon>Amphioxiformes</taxon>
        <taxon>Branchiostomatidae</taxon>
        <taxon>Branchiostoma</taxon>
    </lineage>
</organism>
<dbReference type="InterPro" id="IPR056245">
    <property type="entry name" value="KH_DEAH11/12"/>
</dbReference>
<protein>
    <submittedName>
        <fullName evidence="13">DHX8 protein</fullName>
    </submittedName>
</protein>
<dbReference type="SUPFAM" id="SSF52540">
    <property type="entry name" value="P-loop containing nucleoside triphosphate hydrolases"/>
    <property type="match status" value="1"/>
</dbReference>
<dbReference type="InterPro" id="IPR011709">
    <property type="entry name" value="DEAD-box_helicase_OB_fold"/>
</dbReference>
<proteinExistence type="inferred from homology"/>
<dbReference type="InterPro" id="IPR011545">
    <property type="entry name" value="DEAD/DEAH_box_helicase_dom"/>
</dbReference>
<comment type="similarity">
    <text evidence="9">Belongs to the DEAD box helicase family. DEAH subfamily. PRP16 sub-subfamily.</text>
</comment>
<feature type="region of interest" description="Disordered" evidence="11">
    <location>
        <begin position="209"/>
        <end position="267"/>
    </location>
</feature>
<evidence type="ECO:0000256" key="8">
    <source>
        <dbReference type="ARBA" id="ARBA00022840"/>
    </source>
</evidence>
<dbReference type="GO" id="GO:0003723">
    <property type="term" value="F:RNA binding"/>
    <property type="evidence" value="ECO:0007669"/>
    <property type="project" value="TreeGrafter"/>
</dbReference>
<dbReference type="GO" id="GO:0016787">
    <property type="term" value="F:hydrolase activity"/>
    <property type="evidence" value="ECO:0007669"/>
    <property type="project" value="UniProtKB-KW"/>
</dbReference>
<dbReference type="Gene3D" id="3.40.50.300">
    <property type="entry name" value="P-loop containing nucleotide triphosphate hydrolases"/>
    <property type="match status" value="2"/>
</dbReference>
<evidence type="ECO:0000256" key="10">
    <source>
        <dbReference type="ARBA" id="ARBA00047984"/>
    </source>
</evidence>
<dbReference type="Gene3D" id="3.30.40.10">
    <property type="entry name" value="Zinc/RING finger domain, C3HC4 (zinc finger)"/>
    <property type="match status" value="1"/>
</dbReference>
<dbReference type="PANTHER" id="PTHR18934:SF91">
    <property type="entry name" value="PRE-MRNA-SPLICING FACTOR ATP-DEPENDENT RNA HELICASE PRP16"/>
    <property type="match status" value="1"/>
</dbReference>
<keyword evidence="8" id="KW-0067">ATP-binding</keyword>
<dbReference type="PROSITE" id="PS00690">
    <property type="entry name" value="DEAH_ATP_HELICASE"/>
    <property type="match status" value="1"/>
</dbReference>
<feature type="region of interest" description="Disordered" evidence="11">
    <location>
        <begin position="771"/>
        <end position="793"/>
    </location>
</feature>
<dbReference type="SMART" id="SM00847">
    <property type="entry name" value="HA2"/>
    <property type="match status" value="1"/>
</dbReference>
<dbReference type="SMART" id="SM00487">
    <property type="entry name" value="DEXDc"/>
    <property type="match status" value="1"/>
</dbReference>
<dbReference type="InterPro" id="IPR013087">
    <property type="entry name" value="Znf_C2H2_type"/>
</dbReference>
<dbReference type="InterPro" id="IPR002867">
    <property type="entry name" value="IBR_dom"/>
</dbReference>
<dbReference type="InterPro" id="IPR035979">
    <property type="entry name" value="RBD_domain_sf"/>
</dbReference>
<dbReference type="PROSITE" id="PS00518">
    <property type="entry name" value="ZF_RING_1"/>
    <property type="match status" value="1"/>
</dbReference>
<dbReference type="Gene3D" id="3.30.70.330">
    <property type="match status" value="1"/>
</dbReference>
<dbReference type="Pfam" id="PF00270">
    <property type="entry name" value="DEAD"/>
    <property type="match status" value="1"/>
</dbReference>
<evidence type="ECO:0000256" key="3">
    <source>
        <dbReference type="ARBA" id="ARBA00022771"/>
    </source>
</evidence>
<keyword evidence="6" id="KW-0347">Helicase</keyword>
<dbReference type="GO" id="GO:0008270">
    <property type="term" value="F:zinc ion binding"/>
    <property type="evidence" value="ECO:0007669"/>
    <property type="project" value="UniProtKB-KW"/>
</dbReference>
<dbReference type="GO" id="GO:0005524">
    <property type="term" value="F:ATP binding"/>
    <property type="evidence" value="ECO:0007669"/>
    <property type="project" value="UniProtKB-KW"/>
</dbReference>
<evidence type="ECO:0000256" key="1">
    <source>
        <dbReference type="ARBA" id="ARBA00022723"/>
    </source>
</evidence>